<dbReference type="InterPro" id="IPR051559">
    <property type="entry name" value="HIF_prolyl_hydroxylases"/>
</dbReference>
<evidence type="ECO:0000256" key="1">
    <source>
        <dbReference type="ARBA" id="ARBA00001961"/>
    </source>
</evidence>
<keyword evidence="9" id="KW-1185">Reference proteome</keyword>
<reference evidence="8 9" key="1">
    <citation type="journal article" date="2018" name="ACS Chem. Biol.">
        <title>Ketoreductase domain dysfunction expands chemodiversity: malyngamide biosynthesis in the cyanobacterium Okeania hirsuta.</title>
        <authorList>
            <person name="Moss N.A."/>
            <person name="Leao T."/>
            <person name="Rankin M."/>
            <person name="McCullough T.M."/>
            <person name="Qu P."/>
            <person name="Korobeynikov A."/>
            <person name="Smith J.L."/>
            <person name="Gerwick L."/>
            <person name="Gerwick W.H."/>
        </authorList>
    </citation>
    <scope>NUCLEOTIDE SEQUENCE [LARGE SCALE GENOMIC DNA]</scope>
    <source>
        <strain evidence="8 9">PAB10Feb10-1</strain>
    </source>
</reference>
<evidence type="ECO:0000256" key="6">
    <source>
        <dbReference type="ARBA" id="ARBA00023004"/>
    </source>
</evidence>
<dbReference type="RefSeq" id="WP_124145013.1">
    <property type="nucleotide sequence ID" value="NZ_CAWOKI010000062.1"/>
</dbReference>
<dbReference type="InterPro" id="IPR005123">
    <property type="entry name" value="Oxoglu/Fe-dep_dioxygenase_dom"/>
</dbReference>
<keyword evidence="4" id="KW-0223">Dioxygenase</keyword>
<comment type="cofactor">
    <cofactor evidence="1">
        <name>L-ascorbate</name>
        <dbReference type="ChEBI" id="CHEBI:38290"/>
    </cofactor>
</comment>
<keyword evidence="5" id="KW-0560">Oxidoreductase</keyword>
<name>A0A3N6QNQ0_9CYAN</name>
<dbReference type="EMBL" id="RCBY01000036">
    <property type="protein sequence ID" value="RQH47227.1"/>
    <property type="molecule type" value="Genomic_DNA"/>
</dbReference>
<dbReference type="Gene3D" id="2.60.120.620">
    <property type="entry name" value="q2cbj1_9rhob like domain"/>
    <property type="match status" value="1"/>
</dbReference>
<proteinExistence type="predicted"/>
<comment type="caution">
    <text evidence="8">The sequence shown here is derived from an EMBL/GenBank/DDBJ whole genome shotgun (WGS) entry which is preliminary data.</text>
</comment>
<gene>
    <name evidence="8" type="ORF">D5R40_08880</name>
</gene>
<dbReference type="PANTHER" id="PTHR12907">
    <property type="entry name" value="EGL NINE HOMOLOG-RELATED"/>
    <property type="match status" value="1"/>
</dbReference>
<dbReference type="GO" id="GO:0031418">
    <property type="term" value="F:L-ascorbic acid binding"/>
    <property type="evidence" value="ECO:0007669"/>
    <property type="project" value="UniProtKB-KW"/>
</dbReference>
<dbReference type="AlphaFoldDB" id="A0A3N6QNQ0"/>
<protein>
    <submittedName>
        <fullName evidence="8">Proline hydroxylase</fullName>
    </submittedName>
</protein>
<evidence type="ECO:0000313" key="8">
    <source>
        <dbReference type="EMBL" id="RQH47227.1"/>
    </source>
</evidence>
<feature type="domain" description="Fe2OG dioxygenase" evidence="7">
    <location>
        <begin position="164"/>
        <end position="303"/>
    </location>
</feature>
<dbReference type="GO" id="GO:0051213">
    <property type="term" value="F:dioxygenase activity"/>
    <property type="evidence" value="ECO:0007669"/>
    <property type="project" value="UniProtKB-KW"/>
</dbReference>
<dbReference type="PANTHER" id="PTHR12907:SF26">
    <property type="entry name" value="HIF PROLYL HYDROXYLASE, ISOFORM C"/>
    <property type="match status" value="1"/>
</dbReference>
<sequence length="306" mass="35230">MTFTPPQNLPQEVKINLLLTGGHQYTIYLKSDAPLLQLLAKTLLSKHQKTENSTLFQIPIGEGHSALCFPSEHLVGMVTEPPIYLQHLQSQDTQSNIKISTPPPPPKIDNLESRYLLIENFLTQSENQQLFNYVLQRQSDFVPTTTSTKAENYRRSLVLHSFPKFRELIVNRIQEVLPDALKKLNIPEFSIAEIESQLTAHNDNNFYKIHNDNGSPDTATRVFTYVYYFYQEPKAFTGGNLIIYDSQIQGKYYVKADTFKTIEPKNNSIIFFLSRYMHEVLSVSCPSKAFSDSRFTINGWIRRNNE</sequence>
<evidence type="ECO:0000259" key="7">
    <source>
        <dbReference type="PROSITE" id="PS51471"/>
    </source>
</evidence>
<accession>A0A3N6QNQ0</accession>
<keyword evidence="3" id="KW-0847">Vitamin C</keyword>
<evidence type="ECO:0000256" key="3">
    <source>
        <dbReference type="ARBA" id="ARBA00022896"/>
    </source>
</evidence>
<dbReference type="OrthoDB" id="8926796at2"/>
<evidence type="ECO:0000256" key="4">
    <source>
        <dbReference type="ARBA" id="ARBA00022964"/>
    </source>
</evidence>
<dbReference type="Pfam" id="PF13640">
    <property type="entry name" value="2OG-FeII_Oxy_3"/>
    <property type="match status" value="1"/>
</dbReference>
<dbReference type="SMART" id="SM00702">
    <property type="entry name" value="P4Hc"/>
    <property type="match status" value="1"/>
</dbReference>
<dbReference type="GO" id="GO:0005506">
    <property type="term" value="F:iron ion binding"/>
    <property type="evidence" value="ECO:0007669"/>
    <property type="project" value="InterPro"/>
</dbReference>
<dbReference type="InterPro" id="IPR044862">
    <property type="entry name" value="Pro_4_hyd_alph_FE2OG_OXY"/>
</dbReference>
<dbReference type="PROSITE" id="PS51471">
    <property type="entry name" value="FE2OG_OXY"/>
    <property type="match status" value="1"/>
</dbReference>
<dbReference type="GO" id="GO:0016705">
    <property type="term" value="F:oxidoreductase activity, acting on paired donors, with incorporation or reduction of molecular oxygen"/>
    <property type="evidence" value="ECO:0007669"/>
    <property type="project" value="InterPro"/>
</dbReference>
<keyword evidence="2" id="KW-0479">Metal-binding</keyword>
<dbReference type="InterPro" id="IPR006620">
    <property type="entry name" value="Pro_4_hyd_alph"/>
</dbReference>
<evidence type="ECO:0000313" key="9">
    <source>
        <dbReference type="Proteomes" id="UP000269154"/>
    </source>
</evidence>
<evidence type="ECO:0000256" key="2">
    <source>
        <dbReference type="ARBA" id="ARBA00022723"/>
    </source>
</evidence>
<keyword evidence="6" id="KW-0408">Iron</keyword>
<organism evidence="8 9">
    <name type="scientific">Okeania hirsuta</name>
    <dbReference type="NCBI Taxonomy" id="1458930"/>
    <lineage>
        <taxon>Bacteria</taxon>
        <taxon>Bacillati</taxon>
        <taxon>Cyanobacteriota</taxon>
        <taxon>Cyanophyceae</taxon>
        <taxon>Oscillatoriophycideae</taxon>
        <taxon>Oscillatoriales</taxon>
        <taxon>Microcoleaceae</taxon>
        <taxon>Okeania</taxon>
    </lineage>
</organism>
<dbReference type="Proteomes" id="UP000269154">
    <property type="component" value="Unassembled WGS sequence"/>
</dbReference>
<evidence type="ECO:0000256" key="5">
    <source>
        <dbReference type="ARBA" id="ARBA00023002"/>
    </source>
</evidence>